<dbReference type="PANTHER" id="PTHR39338">
    <property type="entry name" value="BLL5662 PROTEIN-RELATED"/>
    <property type="match status" value="1"/>
</dbReference>
<gene>
    <name evidence="1" type="ORF">EV671_100112</name>
</gene>
<evidence type="ECO:0000313" key="1">
    <source>
        <dbReference type="EMBL" id="TCV04257.1"/>
    </source>
</evidence>
<dbReference type="CDD" id="cd00198">
    <property type="entry name" value="vWFA"/>
    <property type="match status" value="1"/>
</dbReference>
<dbReference type="InterPro" id="IPR036465">
    <property type="entry name" value="vWFA_dom_sf"/>
</dbReference>
<dbReference type="RefSeq" id="WP_243655521.1">
    <property type="nucleotide sequence ID" value="NZ_CBCSGL010000007.1"/>
</dbReference>
<dbReference type="Proteomes" id="UP000295110">
    <property type="component" value="Unassembled WGS sequence"/>
</dbReference>
<dbReference type="EMBL" id="SMBU01000001">
    <property type="protein sequence ID" value="TCV04257.1"/>
    <property type="molecule type" value="Genomic_DNA"/>
</dbReference>
<comment type="caution">
    <text evidence="1">The sequence shown here is derived from an EMBL/GenBank/DDBJ whole genome shotgun (WGS) entry which is preliminary data.</text>
</comment>
<name>A0A4R3VFR0_ROSSA</name>
<accession>A0A4R3VFR0</accession>
<keyword evidence="2" id="KW-1185">Reference proteome</keyword>
<dbReference type="Pfam" id="PF05762">
    <property type="entry name" value="VWA_CoxE"/>
    <property type="match status" value="1"/>
</dbReference>
<dbReference type="InterPro" id="IPR011195">
    <property type="entry name" value="UCP010256"/>
</dbReference>
<sequence>MDHLAENLVHFGRVLRAAGLPVGTDRLMLATQALQAGALASRADFKAALAACLVDRPEHRPLFEQAFHVFWRDPDLLGRIMALLLPQAQGRAGAPPPPENRRLADALFPAPALQEQPRTEPVDIEARLDAGSRELLQRRDFDTMTTAEWAAARQALAALQPQLARRLTRRFETAPRGRIAWRATLRAEGRHAGAPPQRERARLRPTPLVLLADISGSMGRYSRVLLHLAQGLLNPAAGMGERPVVEAFVFGTRLTRITRQLRQRDPDAALAAVSAAVPDWAGGTRIAANLHAFNRDWARRVLGGGNATVLLVTDGLERSDDDPACARLGFEAERLRLSCGELLWLNPLLRFAAFEPRAAGVKALLPQVSRHLPVHDLDSVQRLVAALG</sequence>
<evidence type="ECO:0000313" key="2">
    <source>
        <dbReference type="Proteomes" id="UP000295110"/>
    </source>
</evidence>
<dbReference type="Gene3D" id="3.40.50.410">
    <property type="entry name" value="von Willebrand factor, type A domain"/>
    <property type="match status" value="1"/>
</dbReference>
<dbReference type="InterPro" id="IPR008912">
    <property type="entry name" value="Uncharacterised_CoxE"/>
</dbReference>
<dbReference type="SUPFAM" id="SSF53300">
    <property type="entry name" value="vWA-like"/>
    <property type="match status" value="1"/>
</dbReference>
<reference evidence="1 2" key="1">
    <citation type="submission" date="2019-03" db="EMBL/GenBank/DDBJ databases">
        <title>Genomic Encyclopedia of Type Strains, Phase IV (KMG-IV): sequencing the most valuable type-strain genomes for metagenomic binning, comparative biology and taxonomic classification.</title>
        <authorList>
            <person name="Goeker M."/>
        </authorList>
    </citation>
    <scope>NUCLEOTIDE SEQUENCE [LARGE SCALE GENOMIC DNA]</scope>
    <source>
        <strain evidence="1 2">DSM 654</strain>
    </source>
</reference>
<evidence type="ECO:0008006" key="3">
    <source>
        <dbReference type="Google" id="ProtNLM"/>
    </source>
</evidence>
<dbReference type="PIRSF" id="PIRSF010256">
    <property type="entry name" value="CoxE_vWa"/>
    <property type="match status" value="1"/>
</dbReference>
<proteinExistence type="predicted"/>
<organism evidence="1 2">
    <name type="scientific">Roseateles saccharophilus</name>
    <name type="common">Pseudomonas saccharophila</name>
    <dbReference type="NCBI Taxonomy" id="304"/>
    <lineage>
        <taxon>Bacteria</taxon>
        <taxon>Pseudomonadati</taxon>
        <taxon>Pseudomonadota</taxon>
        <taxon>Betaproteobacteria</taxon>
        <taxon>Burkholderiales</taxon>
        <taxon>Sphaerotilaceae</taxon>
        <taxon>Roseateles</taxon>
    </lineage>
</organism>
<dbReference type="AlphaFoldDB" id="A0A4R3VFR0"/>
<dbReference type="PANTHER" id="PTHR39338:SF6">
    <property type="entry name" value="BLL5662 PROTEIN"/>
    <property type="match status" value="1"/>
</dbReference>
<protein>
    <recommendedName>
        <fullName evidence="3">VWFA domain-containing protein</fullName>
    </recommendedName>
</protein>